<dbReference type="AlphaFoldDB" id="A0A1D6IZ07"/>
<feature type="region of interest" description="Disordered" evidence="1">
    <location>
        <begin position="1"/>
        <end position="43"/>
    </location>
</feature>
<evidence type="ECO:0000256" key="1">
    <source>
        <dbReference type="SAM" id="MobiDB-lite"/>
    </source>
</evidence>
<dbReference type="EMBL" id="CM000786">
    <property type="protein sequence ID" value="AQK41103.1"/>
    <property type="molecule type" value="Genomic_DNA"/>
</dbReference>
<evidence type="ECO:0000313" key="2">
    <source>
        <dbReference type="EMBL" id="AQK41103.1"/>
    </source>
</evidence>
<gene>
    <name evidence="2" type="ORF">ZEAMMB73_Zm00001d024390</name>
</gene>
<organism evidence="2">
    <name type="scientific">Zea mays</name>
    <name type="common">Maize</name>
    <dbReference type="NCBI Taxonomy" id="4577"/>
    <lineage>
        <taxon>Eukaryota</taxon>
        <taxon>Viridiplantae</taxon>
        <taxon>Streptophyta</taxon>
        <taxon>Embryophyta</taxon>
        <taxon>Tracheophyta</taxon>
        <taxon>Spermatophyta</taxon>
        <taxon>Magnoliopsida</taxon>
        <taxon>Liliopsida</taxon>
        <taxon>Poales</taxon>
        <taxon>Poaceae</taxon>
        <taxon>PACMAD clade</taxon>
        <taxon>Panicoideae</taxon>
        <taxon>Andropogonodae</taxon>
        <taxon>Andropogoneae</taxon>
        <taxon>Tripsacinae</taxon>
        <taxon>Zea</taxon>
    </lineage>
</organism>
<proteinExistence type="predicted"/>
<accession>A0A1D6IZ07</accession>
<reference evidence="2" key="1">
    <citation type="submission" date="2015-12" db="EMBL/GenBank/DDBJ databases">
        <title>Update maize B73 reference genome by single molecule sequencing technologies.</title>
        <authorList>
            <consortium name="Maize Genome Sequencing Project"/>
            <person name="Ware D."/>
        </authorList>
    </citation>
    <scope>NUCLEOTIDE SEQUENCE</scope>
    <source>
        <tissue evidence="2">Seedling</tissue>
    </source>
</reference>
<feature type="compositionally biased region" description="Basic residues" evidence="1">
    <location>
        <begin position="1"/>
        <end position="17"/>
    </location>
</feature>
<protein>
    <submittedName>
        <fullName evidence="2">Sec14p-like phosphatidylinositol transfer family protein</fullName>
    </submittedName>
</protein>
<name>A0A1D6IZ07_MAIZE</name>
<sequence>MKPKPLTRGTRLSHRLSHALIPSTPPPPDPRRRTASTLPRRWG</sequence>